<dbReference type="AlphaFoldDB" id="A0A0F9LSV3"/>
<name>A0A0F9LSV3_9ZZZZ</name>
<accession>A0A0F9LSV3</accession>
<comment type="caution">
    <text evidence="1">The sequence shown here is derived from an EMBL/GenBank/DDBJ whole genome shotgun (WGS) entry which is preliminary data.</text>
</comment>
<reference evidence="1" key="1">
    <citation type="journal article" date="2015" name="Nature">
        <title>Complex archaea that bridge the gap between prokaryotes and eukaryotes.</title>
        <authorList>
            <person name="Spang A."/>
            <person name="Saw J.H."/>
            <person name="Jorgensen S.L."/>
            <person name="Zaremba-Niedzwiedzka K."/>
            <person name="Martijn J."/>
            <person name="Lind A.E."/>
            <person name="van Eijk R."/>
            <person name="Schleper C."/>
            <person name="Guy L."/>
            <person name="Ettema T.J."/>
        </authorList>
    </citation>
    <scope>NUCLEOTIDE SEQUENCE</scope>
</reference>
<sequence length="239" mass="27881">MHFNQPKEFHDHLLLREFIKLLIEMGHIDIAKKLYDKYIEINDSSRNVLLGSNILLYFPVDYAMDTLDKIKNDCEEENIHSLIYNCPTINSDRFVDFCISLGNSLKKDDGFSIDMLFSHLLVVDCSGREKELITFLEEKLNLGYYIIGSLNVLANIGTDLSVDFLMKYLDSSNDSLKQKAFYIIRYIKERKNIDWYNDLEFSSSCVPLVNMRGHPPNFPHRLKTLISRRLQITLELLSL</sequence>
<organism evidence="1">
    <name type="scientific">marine sediment metagenome</name>
    <dbReference type="NCBI Taxonomy" id="412755"/>
    <lineage>
        <taxon>unclassified sequences</taxon>
        <taxon>metagenomes</taxon>
        <taxon>ecological metagenomes</taxon>
    </lineage>
</organism>
<proteinExistence type="predicted"/>
<gene>
    <name evidence="1" type="ORF">LCGC14_1544480</name>
</gene>
<dbReference type="EMBL" id="LAZR01011728">
    <property type="protein sequence ID" value="KKM60182.1"/>
    <property type="molecule type" value="Genomic_DNA"/>
</dbReference>
<protein>
    <submittedName>
        <fullName evidence="1">Uncharacterized protein</fullName>
    </submittedName>
</protein>
<evidence type="ECO:0000313" key="1">
    <source>
        <dbReference type="EMBL" id="KKM60182.1"/>
    </source>
</evidence>